<evidence type="ECO:0000313" key="2">
    <source>
        <dbReference type="Proteomes" id="UP000223913"/>
    </source>
</evidence>
<dbReference type="AlphaFoldDB" id="A0A2D0NEW7"/>
<reference evidence="1 2" key="1">
    <citation type="submission" date="2017-10" db="EMBL/GenBank/DDBJ databases">
        <title>The draft genome sequence of Lewinella nigricans NBRC 102662.</title>
        <authorList>
            <person name="Wang K."/>
        </authorList>
    </citation>
    <scope>NUCLEOTIDE SEQUENCE [LARGE SCALE GENOMIC DNA]</scope>
    <source>
        <strain evidence="1 2">NBRC 102662</strain>
    </source>
</reference>
<comment type="caution">
    <text evidence="1">The sequence shown here is derived from an EMBL/GenBank/DDBJ whole genome shotgun (WGS) entry which is preliminary data.</text>
</comment>
<accession>A0A2D0NEW7</accession>
<name>A0A2D0NEW7_FLAN2</name>
<keyword evidence="2" id="KW-1185">Reference proteome</keyword>
<dbReference type="Proteomes" id="UP000223913">
    <property type="component" value="Unassembled WGS sequence"/>
</dbReference>
<protein>
    <submittedName>
        <fullName evidence="1">Uncharacterized protein</fullName>
    </submittedName>
</protein>
<organism evidence="1 2">
    <name type="scientific">Flavilitoribacter nigricans (strain ATCC 23147 / DSM 23189 / NBRC 102662 / NCIMB 1420 / SS-2)</name>
    <name type="common">Lewinella nigricans</name>
    <dbReference type="NCBI Taxonomy" id="1122177"/>
    <lineage>
        <taxon>Bacteria</taxon>
        <taxon>Pseudomonadati</taxon>
        <taxon>Bacteroidota</taxon>
        <taxon>Saprospiria</taxon>
        <taxon>Saprospirales</taxon>
        <taxon>Lewinellaceae</taxon>
        <taxon>Flavilitoribacter</taxon>
    </lineage>
</organism>
<dbReference type="EMBL" id="PDUD01000013">
    <property type="protein sequence ID" value="PHN06948.1"/>
    <property type="molecule type" value="Genomic_DNA"/>
</dbReference>
<evidence type="ECO:0000313" key="1">
    <source>
        <dbReference type="EMBL" id="PHN06948.1"/>
    </source>
</evidence>
<proteinExistence type="predicted"/>
<sequence>MKSEDLYIAYFKHQAVNHPDILHQDVDGQKAFETVDIDEGLDQQRTQVKIGGYLLQLFHYTYRIGQSSSTGEVRKFIQGGFKIARHYEPRADGQDGYNEALRDAERVTDEVLEKMFADSINGHPLFYWSLNVDQDISVTTEPRYSNGSYAAKVCIFSFSQHWRNCITHDDAPAWLDGGETPNDLL</sequence>
<dbReference type="RefSeq" id="WP_099149699.1">
    <property type="nucleotide sequence ID" value="NZ_PDUD01000013.1"/>
</dbReference>
<gene>
    <name evidence="1" type="ORF">CRP01_09030</name>
</gene>